<name>A0A1H3WIW7_9BACT</name>
<keyword evidence="1" id="KW-0472">Membrane</keyword>
<evidence type="ECO:0008006" key="4">
    <source>
        <dbReference type="Google" id="ProtNLM"/>
    </source>
</evidence>
<sequence length="671" mass="78026">MNSDSIKKESHFVKIPILLVFTVFCCLIWGKGWSQVSRDSSLLPIDSVNSAHPFKVKGDSVIVLQPFLQPRMDSLPKPQVKGGKRTKFGKWIKKGYDAIKRNHPRDTSDKTIAYHSRIENYYQPYAGKVIRHIEVRQFGFEKSFSDTATKIRYFGTNLLNSLHNNSKSWVIRNNLFIHEDDRLSPAIIADNERYLRNLNFIRDARILVKTIDPSSDSVDLLVVTKDLFSLTGEVSSLDLDHQQITIGDENLMGLGQSLEVTGLHDPERKPKYGIDARYEKYNVFNSFLNVSGGYADIGRNLYNYKKNERSYFLNLDRPLYSQYARTFGFLHMTNAWSEHSFEPFIEPDSAFYKYHYKMLDVAFGYNFGARRHLQSTDVPLRKVISFRYFNYNFKESPQQFVGRFVEKLNDRQAFLTKFTLFKQKFFKTRYILGFGATEDIPYGYNFSLTGGWYRIKDLSRPYIGLDANRYAYTEKGDILQFFLRTGSYFREGLQDGNLLLGTSLYSRLVRVRQLKVRQFMRMSYSSQFNTAIAEPLRINNAFGLQDFRQDSIQAKRRLTLRSETIFFSPGKVFGFSFAPFLTGDFSLIEPTKQSIDPSHFYYGLGGGIRTRNENLVFGTIELKAIYFPRKIYGQNQFKIGLTTNLRFRYNSSYVSAPEFVQVNNDIRNDIF</sequence>
<keyword evidence="1" id="KW-0812">Transmembrane</keyword>
<dbReference type="EMBL" id="FNQY01000003">
    <property type="protein sequence ID" value="SDZ86751.1"/>
    <property type="molecule type" value="Genomic_DNA"/>
</dbReference>
<evidence type="ECO:0000256" key="1">
    <source>
        <dbReference type="SAM" id="Phobius"/>
    </source>
</evidence>
<accession>A0A1H3WIW7</accession>
<evidence type="ECO:0000313" key="2">
    <source>
        <dbReference type="EMBL" id="SDZ86751.1"/>
    </source>
</evidence>
<keyword evidence="1" id="KW-1133">Transmembrane helix</keyword>
<dbReference type="STRING" id="551991.SAMN05192529_10344"/>
<protein>
    <recommendedName>
        <fullName evidence="4">Surface antigen</fullName>
    </recommendedName>
</protein>
<reference evidence="2 3" key="1">
    <citation type="submission" date="2016-10" db="EMBL/GenBank/DDBJ databases">
        <authorList>
            <person name="de Groot N.N."/>
        </authorList>
    </citation>
    <scope>NUCLEOTIDE SEQUENCE [LARGE SCALE GENOMIC DNA]</scope>
    <source>
        <strain evidence="2 3">Vu-144</strain>
    </source>
</reference>
<keyword evidence="3" id="KW-1185">Reference proteome</keyword>
<dbReference type="AlphaFoldDB" id="A0A1H3WIW7"/>
<proteinExistence type="predicted"/>
<gene>
    <name evidence="2" type="ORF">SAMN05192529_10344</name>
</gene>
<feature type="transmembrane region" description="Helical" evidence="1">
    <location>
        <begin position="12"/>
        <end position="30"/>
    </location>
</feature>
<dbReference type="Proteomes" id="UP000199041">
    <property type="component" value="Unassembled WGS sequence"/>
</dbReference>
<evidence type="ECO:0000313" key="3">
    <source>
        <dbReference type="Proteomes" id="UP000199041"/>
    </source>
</evidence>
<organism evidence="2 3">
    <name type="scientific">Arachidicoccus rhizosphaerae</name>
    <dbReference type="NCBI Taxonomy" id="551991"/>
    <lineage>
        <taxon>Bacteria</taxon>
        <taxon>Pseudomonadati</taxon>
        <taxon>Bacteroidota</taxon>
        <taxon>Chitinophagia</taxon>
        <taxon>Chitinophagales</taxon>
        <taxon>Chitinophagaceae</taxon>
        <taxon>Arachidicoccus</taxon>
    </lineage>
</organism>